<evidence type="ECO:0000313" key="2">
    <source>
        <dbReference type="EMBL" id="AMD00372.1"/>
    </source>
</evidence>
<protein>
    <submittedName>
        <fullName evidence="2">Tryptophan synthase subunit alpha</fullName>
    </submittedName>
</protein>
<dbReference type="PATRIC" id="fig|507626.3.peg.1288"/>
<dbReference type="Proteomes" id="UP000063387">
    <property type="component" value="Chromosome"/>
</dbReference>
<keyword evidence="3" id="KW-1185">Reference proteome</keyword>
<dbReference type="GO" id="GO:0000162">
    <property type="term" value="P:L-tryptophan biosynthetic process"/>
    <property type="evidence" value="ECO:0007669"/>
    <property type="project" value="UniProtKB-UniPathway"/>
</dbReference>
<dbReference type="EMBL" id="CP014226">
    <property type="protein sequence ID" value="AMD00372.1"/>
    <property type="molecule type" value="Genomic_DNA"/>
</dbReference>
<name>A0A0X8HD04_9GAMM</name>
<dbReference type="InterPro" id="IPR013785">
    <property type="entry name" value="Aldolase_TIM"/>
</dbReference>
<evidence type="ECO:0000256" key="1">
    <source>
        <dbReference type="SAM" id="MobiDB-lite"/>
    </source>
</evidence>
<dbReference type="AlphaFoldDB" id="A0A0X8HD04"/>
<dbReference type="Gene3D" id="3.20.20.70">
    <property type="entry name" value="Aldolase class I"/>
    <property type="match status" value="1"/>
</dbReference>
<accession>A0A0X8HD04</accession>
<gene>
    <name evidence="2" type="ORF">LOKO_01304</name>
</gene>
<dbReference type="InterPro" id="IPR011060">
    <property type="entry name" value="RibuloseP-bd_barrel"/>
</dbReference>
<feature type="region of interest" description="Disordered" evidence="1">
    <location>
        <begin position="70"/>
        <end position="92"/>
    </location>
</feature>
<sequence>MNRIDQRFAALKADGRRALIPFITAGDPAPEYTVGFMHALVEVLASGEDGAALERQRRAVDEMGLELQQQAAHKSEIARRPDSWPASSAHRP</sequence>
<organism evidence="2 3">
    <name type="scientific">Halomonas chromatireducens</name>
    <dbReference type="NCBI Taxonomy" id="507626"/>
    <lineage>
        <taxon>Bacteria</taxon>
        <taxon>Pseudomonadati</taxon>
        <taxon>Pseudomonadota</taxon>
        <taxon>Gammaproteobacteria</taxon>
        <taxon>Oceanospirillales</taxon>
        <taxon>Halomonadaceae</taxon>
        <taxon>Halomonas</taxon>
    </lineage>
</organism>
<dbReference type="UniPathway" id="UPA00035">
    <property type="reaction ID" value="UER00044"/>
</dbReference>
<reference evidence="2 3" key="1">
    <citation type="journal article" date="2016" name="Genome Announc.">
        <title>Draft Genome Sequence of 'Halomonas chromatireducens' Strain AGD 8-3, a Haloalkaliphilic Chromate- and Selenite-Reducing Gammaproteobacterium.</title>
        <authorList>
            <person name="Sharko F.S."/>
            <person name="Shapovalova A.A."/>
            <person name="Tsygankova S.V."/>
            <person name="Komova A.V."/>
            <person name="Boulygina E.S."/>
            <person name="Teslyuk A.B."/>
            <person name="Gotovtsev P.M."/>
            <person name="Namsaraev Z.B."/>
            <person name="Khijniak T.V."/>
            <person name="Nedoluzhko A.V."/>
            <person name="Vasilov R.G."/>
        </authorList>
    </citation>
    <scope>NUCLEOTIDE SEQUENCE [LARGE SCALE GENOMIC DNA]</scope>
    <source>
        <strain evidence="2 3">AGD 8-3</strain>
    </source>
</reference>
<feature type="compositionally biased region" description="Basic and acidic residues" evidence="1">
    <location>
        <begin position="73"/>
        <end position="82"/>
    </location>
</feature>
<dbReference type="KEGG" id="hco:LOKO_01304"/>
<evidence type="ECO:0000313" key="3">
    <source>
        <dbReference type="Proteomes" id="UP000063387"/>
    </source>
</evidence>
<dbReference type="STRING" id="507626.LOKO_01304"/>
<proteinExistence type="predicted"/>
<reference evidence="2 3" key="2">
    <citation type="submission" date="2016-02" db="EMBL/GenBank/DDBJ databases">
        <authorList>
            <person name="Wen L."/>
            <person name="He K."/>
            <person name="Yang H."/>
        </authorList>
    </citation>
    <scope>NUCLEOTIDE SEQUENCE [LARGE SCALE GENOMIC DNA]</scope>
    <source>
        <strain evidence="2 3">AGD 8-3</strain>
    </source>
</reference>
<dbReference type="SUPFAM" id="SSF51366">
    <property type="entry name" value="Ribulose-phoshate binding barrel"/>
    <property type="match status" value="1"/>
</dbReference>